<dbReference type="EMBL" id="QDKL01000002">
    <property type="protein sequence ID" value="RZF21699.1"/>
    <property type="molecule type" value="Genomic_DNA"/>
</dbReference>
<dbReference type="GO" id="GO:0008168">
    <property type="term" value="F:methyltransferase activity"/>
    <property type="evidence" value="ECO:0007669"/>
    <property type="project" value="UniProtKB-KW"/>
</dbReference>
<proteinExistence type="predicted"/>
<keyword evidence="1" id="KW-0489">Methyltransferase</keyword>
<reference evidence="2" key="1">
    <citation type="journal article" date="2019" name="Int. J. Syst. Evol. Microbiol.">
        <title>Halobacteriovorax valvorus sp. nov., a novel prokaryotic predator isolated from coastal seawater of China.</title>
        <authorList>
            <person name="Chen M.-X."/>
        </authorList>
    </citation>
    <scope>NUCLEOTIDE SEQUENCE [LARGE SCALE GENOMIC DNA]</scope>
    <source>
        <strain evidence="2">BL9</strain>
    </source>
</reference>
<dbReference type="PANTHER" id="PTHR43861:SF1">
    <property type="entry name" value="TRANS-ACONITATE 2-METHYLTRANSFERASE"/>
    <property type="match status" value="1"/>
</dbReference>
<name>A0ABY0IJH1_9BACT</name>
<keyword evidence="1" id="KW-0808">Transferase</keyword>
<evidence type="ECO:0000313" key="2">
    <source>
        <dbReference type="Proteomes" id="UP000443582"/>
    </source>
</evidence>
<keyword evidence="2" id="KW-1185">Reference proteome</keyword>
<comment type="caution">
    <text evidence="1">The sequence shown here is derived from an EMBL/GenBank/DDBJ whole genome shotgun (WGS) entry which is preliminary data.</text>
</comment>
<gene>
    <name evidence="1" type="ORF">DAY19_08400</name>
</gene>
<protein>
    <submittedName>
        <fullName evidence="1">Class I SAM-dependent methyltransferase</fullName>
    </submittedName>
</protein>
<organism evidence="1 2">
    <name type="scientific">Halobacteriovorax vibrionivorans</name>
    <dbReference type="NCBI Taxonomy" id="2152716"/>
    <lineage>
        <taxon>Bacteria</taxon>
        <taxon>Pseudomonadati</taxon>
        <taxon>Bdellovibrionota</taxon>
        <taxon>Bacteriovoracia</taxon>
        <taxon>Bacteriovoracales</taxon>
        <taxon>Halobacteriovoraceae</taxon>
        <taxon>Halobacteriovorax</taxon>
    </lineage>
</organism>
<dbReference type="SUPFAM" id="SSF53335">
    <property type="entry name" value="S-adenosyl-L-methionine-dependent methyltransferases"/>
    <property type="match status" value="1"/>
</dbReference>
<dbReference type="Proteomes" id="UP000443582">
    <property type="component" value="Unassembled WGS sequence"/>
</dbReference>
<dbReference type="Gene3D" id="3.40.50.150">
    <property type="entry name" value="Vaccinia Virus protein VP39"/>
    <property type="match status" value="1"/>
</dbReference>
<dbReference type="CDD" id="cd02440">
    <property type="entry name" value="AdoMet_MTases"/>
    <property type="match status" value="1"/>
</dbReference>
<accession>A0ABY0IJH1</accession>
<dbReference type="RefSeq" id="WP_115361345.1">
    <property type="nucleotide sequence ID" value="NZ_QDKL01000002.1"/>
</dbReference>
<sequence>MNYYDKNNQEFIDSTLDLDLTSLYKPFLKEVKAGGAILDIGCGPGRDLKYFVDHGYKAEGVEPSSKLAGFAREHSGCVVHEGLLQDVSIEGKFDGIWACASLLHVPSNELKDVFSKISDLMNEDAVFYCSFKYGEFEGERKGRFFNDQTLETIKEFLPHELTISKDWVTEDKRPDRDERWLNLILKNK</sequence>
<dbReference type="GO" id="GO:0032259">
    <property type="term" value="P:methylation"/>
    <property type="evidence" value="ECO:0007669"/>
    <property type="project" value="UniProtKB-KW"/>
</dbReference>
<dbReference type="InterPro" id="IPR029063">
    <property type="entry name" value="SAM-dependent_MTases_sf"/>
</dbReference>
<dbReference type="PANTHER" id="PTHR43861">
    <property type="entry name" value="TRANS-ACONITATE 2-METHYLTRANSFERASE-RELATED"/>
    <property type="match status" value="1"/>
</dbReference>
<evidence type="ECO:0000313" key="1">
    <source>
        <dbReference type="EMBL" id="RZF21699.1"/>
    </source>
</evidence>
<dbReference type="Pfam" id="PF13489">
    <property type="entry name" value="Methyltransf_23"/>
    <property type="match status" value="1"/>
</dbReference>